<organism evidence="1 2">
    <name type="scientific">Helianthus annuus</name>
    <name type="common">Common sunflower</name>
    <dbReference type="NCBI Taxonomy" id="4232"/>
    <lineage>
        <taxon>Eukaryota</taxon>
        <taxon>Viridiplantae</taxon>
        <taxon>Streptophyta</taxon>
        <taxon>Embryophyta</taxon>
        <taxon>Tracheophyta</taxon>
        <taxon>Spermatophyta</taxon>
        <taxon>Magnoliopsida</taxon>
        <taxon>eudicotyledons</taxon>
        <taxon>Gunneridae</taxon>
        <taxon>Pentapetalae</taxon>
        <taxon>asterids</taxon>
        <taxon>campanulids</taxon>
        <taxon>Asterales</taxon>
        <taxon>Asteraceae</taxon>
        <taxon>Asteroideae</taxon>
        <taxon>Heliantheae alliance</taxon>
        <taxon>Heliantheae</taxon>
        <taxon>Helianthus</taxon>
    </lineage>
</organism>
<reference evidence="1" key="1">
    <citation type="journal article" date="2017" name="Nature">
        <title>The sunflower genome provides insights into oil metabolism, flowering and Asterid evolution.</title>
        <authorList>
            <person name="Badouin H."/>
            <person name="Gouzy J."/>
            <person name="Grassa C.J."/>
            <person name="Murat F."/>
            <person name="Staton S.E."/>
            <person name="Cottret L."/>
            <person name="Lelandais-Briere C."/>
            <person name="Owens G.L."/>
            <person name="Carrere S."/>
            <person name="Mayjonade B."/>
            <person name="Legrand L."/>
            <person name="Gill N."/>
            <person name="Kane N.C."/>
            <person name="Bowers J.E."/>
            <person name="Hubner S."/>
            <person name="Bellec A."/>
            <person name="Berard A."/>
            <person name="Berges H."/>
            <person name="Blanchet N."/>
            <person name="Boniface M.C."/>
            <person name="Brunel D."/>
            <person name="Catrice O."/>
            <person name="Chaidir N."/>
            <person name="Claudel C."/>
            <person name="Donnadieu C."/>
            <person name="Faraut T."/>
            <person name="Fievet G."/>
            <person name="Helmstetter N."/>
            <person name="King M."/>
            <person name="Knapp S.J."/>
            <person name="Lai Z."/>
            <person name="Le Paslier M.C."/>
            <person name="Lippi Y."/>
            <person name="Lorenzon L."/>
            <person name="Mandel J.R."/>
            <person name="Marage G."/>
            <person name="Marchand G."/>
            <person name="Marquand E."/>
            <person name="Bret-Mestries E."/>
            <person name="Morien E."/>
            <person name="Nambeesan S."/>
            <person name="Nguyen T."/>
            <person name="Pegot-Espagnet P."/>
            <person name="Pouilly N."/>
            <person name="Raftis F."/>
            <person name="Sallet E."/>
            <person name="Schiex T."/>
            <person name="Thomas J."/>
            <person name="Vandecasteele C."/>
            <person name="Vares D."/>
            <person name="Vear F."/>
            <person name="Vautrin S."/>
            <person name="Crespi M."/>
            <person name="Mangin B."/>
            <person name="Burke J.M."/>
            <person name="Salse J."/>
            <person name="Munos S."/>
            <person name="Vincourt P."/>
            <person name="Rieseberg L.H."/>
            <person name="Langlade N.B."/>
        </authorList>
    </citation>
    <scope>NUCLEOTIDE SEQUENCE</scope>
    <source>
        <tissue evidence="1">Leaves</tissue>
    </source>
</reference>
<keyword evidence="2" id="KW-1185">Reference proteome</keyword>
<dbReference type="Proteomes" id="UP000215914">
    <property type="component" value="Unassembled WGS sequence"/>
</dbReference>
<comment type="caution">
    <text evidence="1">The sequence shown here is derived from an EMBL/GenBank/DDBJ whole genome shotgun (WGS) entry which is preliminary data.</text>
</comment>
<gene>
    <name evidence="1" type="ORF">HanXRQr2_Chr03g0106831</name>
</gene>
<evidence type="ECO:0000313" key="2">
    <source>
        <dbReference type="Proteomes" id="UP000215914"/>
    </source>
</evidence>
<proteinExistence type="predicted"/>
<evidence type="ECO:0000313" key="1">
    <source>
        <dbReference type="EMBL" id="KAF5814112.1"/>
    </source>
</evidence>
<accession>A0A9K3JFQ0</accession>
<dbReference type="AlphaFoldDB" id="A0A9K3JFQ0"/>
<dbReference type="EMBL" id="MNCJ02000318">
    <property type="protein sequence ID" value="KAF5814112.1"/>
    <property type="molecule type" value="Genomic_DNA"/>
</dbReference>
<sequence length="62" mass="7153">MSKTNQPNQSLGWAKVSKSYCQKNTNCSNGSSYFPLNTLRKSFINQTLIKRYHSTTRKTRAH</sequence>
<name>A0A9K3JFQ0_HELAN</name>
<reference evidence="1" key="2">
    <citation type="submission" date="2020-06" db="EMBL/GenBank/DDBJ databases">
        <title>Helianthus annuus Genome sequencing and assembly Release 2.</title>
        <authorList>
            <person name="Gouzy J."/>
            <person name="Langlade N."/>
            <person name="Munos S."/>
        </authorList>
    </citation>
    <scope>NUCLEOTIDE SEQUENCE</scope>
    <source>
        <tissue evidence="1">Leaves</tissue>
    </source>
</reference>
<dbReference type="Gramene" id="mRNA:HanXRQr2_Chr03g0106831">
    <property type="protein sequence ID" value="mRNA:HanXRQr2_Chr03g0106831"/>
    <property type="gene ID" value="HanXRQr2_Chr03g0106831"/>
</dbReference>
<protein>
    <submittedName>
        <fullName evidence="1">Uncharacterized protein</fullName>
    </submittedName>
</protein>